<evidence type="ECO:0000256" key="1">
    <source>
        <dbReference type="ARBA" id="ARBA00004123"/>
    </source>
</evidence>
<dbReference type="SUPFAM" id="SSF118290">
    <property type="entry name" value="WRKY DNA-binding domain"/>
    <property type="match status" value="1"/>
</dbReference>
<dbReference type="GO" id="GO:0043565">
    <property type="term" value="F:sequence-specific DNA binding"/>
    <property type="evidence" value="ECO:0007669"/>
    <property type="project" value="InterPro"/>
</dbReference>
<feature type="compositionally biased region" description="Basic and acidic residues" evidence="6">
    <location>
        <begin position="150"/>
        <end position="169"/>
    </location>
</feature>
<dbReference type="PANTHER" id="PTHR31429:SF97">
    <property type="entry name" value="WRKY TRANSCRIPTION FACTOR 36-RELATED"/>
    <property type="match status" value="1"/>
</dbReference>
<comment type="subcellular location">
    <subcellularLocation>
        <location evidence="1">Nucleus</location>
    </subcellularLocation>
</comment>
<feature type="compositionally biased region" description="Polar residues" evidence="6">
    <location>
        <begin position="585"/>
        <end position="594"/>
    </location>
</feature>
<dbReference type="Pfam" id="PF03106">
    <property type="entry name" value="WRKY"/>
    <property type="match status" value="1"/>
</dbReference>
<evidence type="ECO:0000313" key="9">
    <source>
        <dbReference type="Proteomes" id="UP001457282"/>
    </source>
</evidence>
<accession>A0AAW1XG72</accession>
<evidence type="ECO:0000259" key="7">
    <source>
        <dbReference type="PROSITE" id="PS50811"/>
    </source>
</evidence>
<proteinExistence type="predicted"/>
<feature type="compositionally biased region" description="Basic and acidic residues" evidence="6">
    <location>
        <begin position="14"/>
        <end position="33"/>
    </location>
</feature>
<feature type="region of interest" description="Disordered" evidence="6">
    <location>
        <begin position="139"/>
        <end position="171"/>
    </location>
</feature>
<feature type="compositionally biased region" description="Polar residues" evidence="6">
    <location>
        <begin position="203"/>
        <end position="212"/>
    </location>
</feature>
<feature type="region of interest" description="Disordered" evidence="6">
    <location>
        <begin position="1"/>
        <end position="73"/>
    </location>
</feature>
<feature type="compositionally biased region" description="Basic and acidic residues" evidence="6">
    <location>
        <begin position="595"/>
        <end position="606"/>
    </location>
</feature>
<feature type="region of interest" description="Disordered" evidence="6">
    <location>
        <begin position="585"/>
        <end position="606"/>
    </location>
</feature>
<dbReference type="FunFam" id="2.20.25.80:FF:000002">
    <property type="entry name" value="probable WRKY transcription factor 31"/>
    <property type="match status" value="1"/>
</dbReference>
<evidence type="ECO:0000256" key="5">
    <source>
        <dbReference type="ARBA" id="ARBA00023242"/>
    </source>
</evidence>
<dbReference type="SMART" id="SM00774">
    <property type="entry name" value="WRKY"/>
    <property type="match status" value="1"/>
</dbReference>
<keyword evidence="9" id="KW-1185">Reference proteome</keyword>
<feature type="region of interest" description="Disordered" evidence="6">
    <location>
        <begin position="196"/>
        <end position="221"/>
    </location>
</feature>
<sequence>MEVEKSFLGNSVMEDNRMKSDGDDSEGTSKEINKGGPGLWHGEEVAEGKYSLKQQPSPREKDKDLIKHKQEADDALESAKAEMGEVREENERLKVLLSRIVKDYQDLQLHFLDVIQKEETNKKSMDTSTTAEADELVSLSLGRTSSTNSTHDHQPRKDHHEIMKKNSKDEDNEVMNEAGLALELGCRSFEPAAAVDHEPMKVNSRSENNSSAGDPKEDEVSEIWPPSKMLKTRDDDVSQQQTHLKKARVSVRARCDAPTLNDGCQWRKYGQKIAKGNPCPRAYYRCTVSPSCPVRKQVQRCAEDMSILITTYEGNHNHPLPMSATAMASTTSAAASMLQSHSSTSQQGLVNSTTAPISSSTSNLQGHGLNFTSLSQNSSRLLPQSQFYFPNSSISTNNSHPTITLDLTAPSPSHFGLRFPSGLPRYSSSTCLNFSSSSSSSLDHSALLQAPNWINNHAAAGYFNYGTELSHQNRMNQVVVGSSLKIGKQPFQEPNFYQSYIQNSQNAAPAPPQNHLYTETIATATKAITSNPKFQSALAAALTSFVGTNGGTSAVVRENNHIVNGSSSTASSGLKLKWSESLTPNDSMIQSTHQPRTESGWHHQAT</sequence>
<feature type="domain" description="WRKY" evidence="7">
    <location>
        <begin position="255"/>
        <end position="321"/>
    </location>
</feature>
<evidence type="ECO:0000313" key="8">
    <source>
        <dbReference type="EMBL" id="KAK9935201.1"/>
    </source>
</evidence>
<dbReference type="InterPro" id="IPR036576">
    <property type="entry name" value="WRKY_dom_sf"/>
</dbReference>
<reference evidence="8 9" key="1">
    <citation type="journal article" date="2023" name="G3 (Bethesda)">
        <title>A chromosome-length genome assembly and annotation of blackberry (Rubus argutus, cv. 'Hillquist').</title>
        <authorList>
            <person name="Bruna T."/>
            <person name="Aryal R."/>
            <person name="Dudchenko O."/>
            <person name="Sargent D.J."/>
            <person name="Mead D."/>
            <person name="Buti M."/>
            <person name="Cavallini A."/>
            <person name="Hytonen T."/>
            <person name="Andres J."/>
            <person name="Pham M."/>
            <person name="Weisz D."/>
            <person name="Mascagni F."/>
            <person name="Usai G."/>
            <person name="Natali L."/>
            <person name="Bassil N."/>
            <person name="Fernandez G.E."/>
            <person name="Lomsadze A."/>
            <person name="Armour M."/>
            <person name="Olukolu B."/>
            <person name="Poorten T."/>
            <person name="Britton C."/>
            <person name="Davik J."/>
            <person name="Ashrafi H."/>
            <person name="Aiden E.L."/>
            <person name="Borodovsky M."/>
            <person name="Worthington M."/>
        </authorList>
    </citation>
    <scope>NUCLEOTIDE SEQUENCE [LARGE SCALE GENOMIC DNA]</scope>
    <source>
        <strain evidence="8">PI 553951</strain>
    </source>
</reference>
<dbReference type="Proteomes" id="UP001457282">
    <property type="component" value="Unassembled WGS sequence"/>
</dbReference>
<organism evidence="8 9">
    <name type="scientific">Rubus argutus</name>
    <name type="common">Southern blackberry</name>
    <dbReference type="NCBI Taxonomy" id="59490"/>
    <lineage>
        <taxon>Eukaryota</taxon>
        <taxon>Viridiplantae</taxon>
        <taxon>Streptophyta</taxon>
        <taxon>Embryophyta</taxon>
        <taxon>Tracheophyta</taxon>
        <taxon>Spermatophyta</taxon>
        <taxon>Magnoliopsida</taxon>
        <taxon>eudicotyledons</taxon>
        <taxon>Gunneridae</taxon>
        <taxon>Pentapetalae</taxon>
        <taxon>rosids</taxon>
        <taxon>fabids</taxon>
        <taxon>Rosales</taxon>
        <taxon>Rosaceae</taxon>
        <taxon>Rosoideae</taxon>
        <taxon>Rosoideae incertae sedis</taxon>
        <taxon>Rubus</taxon>
    </lineage>
</organism>
<dbReference type="EMBL" id="JBEDUW010000004">
    <property type="protein sequence ID" value="KAK9935201.1"/>
    <property type="molecule type" value="Genomic_DNA"/>
</dbReference>
<evidence type="ECO:0000256" key="6">
    <source>
        <dbReference type="SAM" id="MobiDB-lite"/>
    </source>
</evidence>
<dbReference type="AlphaFoldDB" id="A0AAW1XG72"/>
<evidence type="ECO:0000256" key="4">
    <source>
        <dbReference type="ARBA" id="ARBA00023163"/>
    </source>
</evidence>
<dbReference type="PROSITE" id="PS50811">
    <property type="entry name" value="WRKY"/>
    <property type="match status" value="1"/>
</dbReference>
<dbReference type="GO" id="GO:0003700">
    <property type="term" value="F:DNA-binding transcription factor activity"/>
    <property type="evidence" value="ECO:0007669"/>
    <property type="project" value="InterPro"/>
</dbReference>
<evidence type="ECO:0000256" key="2">
    <source>
        <dbReference type="ARBA" id="ARBA00023015"/>
    </source>
</evidence>
<dbReference type="Gene3D" id="2.20.25.80">
    <property type="entry name" value="WRKY domain"/>
    <property type="match status" value="1"/>
</dbReference>
<name>A0AAW1XG72_RUBAR</name>
<comment type="caution">
    <text evidence="8">The sequence shown here is derived from an EMBL/GenBank/DDBJ whole genome shotgun (WGS) entry which is preliminary data.</text>
</comment>
<dbReference type="InterPro" id="IPR003657">
    <property type="entry name" value="WRKY_dom"/>
</dbReference>
<feature type="region of interest" description="Disordered" evidence="6">
    <location>
        <begin position="339"/>
        <end position="361"/>
    </location>
</feature>
<keyword evidence="4" id="KW-0804">Transcription</keyword>
<evidence type="ECO:0000256" key="3">
    <source>
        <dbReference type="ARBA" id="ARBA00023125"/>
    </source>
</evidence>
<keyword evidence="5" id="KW-0539">Nucleus</keyword>
<dbReference type="GO" id="GO:0005634">
    <property type="term" value="C:nucleus"/>
    <property type="evidence" value="ECO:0007669"/>
    <property type="project" value="UniProtKB-SubCell"/>
</dbReference>
<keyword evidence="3" id="KW-0238">DNA-binding</keyword>
<dbReference type="InterPro" id="IPR044810">
    <property type="entry name" value="WRKY_plant"/>
</dbReference>
<gene>
    <name evidence="8" type="ORF">M0R45_022311</name>
</gene>
<dbReference type="PANTHER" id="PTHR31429">
    <property type="entry name" value="WRKY TRANSCRIPTION FACTOR 36-RELATED"/>
    <property type="match status" value="1"/>
</dbReference>
<keyword evidence="2" id="KW-0805">Transcription regulation</keyword>
<protein>
    <recommendedName>
        <fullName evidence="7">WRKY domain-containing protein</fullName>
    </recommendedName>
</protein>
<feature type="compositionally biased region" description="Basic and acidic residues" evidence="6">
    <location>
        <begin position="58"/>
        <end position="73"/>
    </location>
</feature>